<dbReference type="AlphaFoldDB" id="A0AAN7W083"/>
<organism evidence="1 2">
    <name type="scientific">Elasticomyces elasticus</name>
    <dbReference type="NCBI Taxonomy" id="574655"/>
    <lineage>
        <taxon>Eukaryota</taxon>
        <taxon>Fungi</taxon>
        <taxon>Dikarya</taxon>
        <taxon>Ascomycota</taxon>
        <taxon>Pezizomycotina</taxon>
        <taxon>Dothideomycetes</taxon>
        <taxon>Dothideomycetidae</taxon>
        <taxon>Mycosphaerellales</taxon>
        <taxon>Teratosphaeriaceae</taxon>
        <taxon>Elasticomyces</taxon>
    </lineage>
</organism>
<comment type="caution">
    <text evidence="1">The sequence shown here is derived from an EMBL/GenBank/DDBJ whole genome shotgun (WGS) entry which is preliminary data.</text>
</comment>
<evidence type="ECO:0000313" key="2">
    <source>
        <dbReference type="Proteomes" id="UP001310594"/>
    </source>
</evidence>
<sequence>MLAAFRIGVTAKGLQRLEDSDAKWGTSAAWQQVYITFASTCDEQSLNMTKSRSGTPSNTRAKRDEAVQWPKTAMSTAKPVKRSKVGFSLKLKRERRHTSEQASDGGMNAMYDTDHDANLEPFVALAIGHIILDDPTHQLYQQHLSALLDTCSSRARFQELVNCVRGKADELGMPGKGDEAVAALSQELSDRIAESLMDGVTDQVGLADVVARVLKHQAEEHGQECDLTAFLDLLRERLGRGSYSVIKAEEVGEAVEPARISTGMAAFMPEGGGRLSDSPLVYSNDWSKKNMEALRGRTRAVLRTMALPAVKVEPRDREAAIAVMPPATKTFLSESAAKSSVVVTVDSVRACKRMRRYCEVGFRQYGGYTGVQLYDDRQWLVTLKSARYAKRAAGGAQIKKQVGKIVLYEAENGYN</sequence>
<protein>
    <submittedName>
        <fullName evidence="1">Uncharacterized protein</fullName>
    </submittedName>
</protein>
<reference evidence="1" key="1">
    <citation type="submission" date="2023-08" db="EMBL/GenBank/DDBJ databases">
        <title>Black Yeasts Isolated from many extreme environments.</title>
        <authorList>
            <person name="Coleine C."/>
            <person name="Stajich J.E."/>
            <person name="Selbmann L."/>
        </authorList>
    </citation>
    <scope>NUCLEOTIDE SEQUENCE</scope>
    <source>
        <strain evidence="1">CCFEE 5810</strain>
    </source>
</reference>
<proteinExistence type="predicted"/>
<name>A0AAN7W083_9PEZI</name>
<accession>A0AAN7W083</accession>
<dbReference type="Proteomes" id="UP001310594">
    <property type="component" value="Unassembled WGS sequence"/>
</dbReference>
<evidence type="ECO:0000313" key="1">
    <source>
        <dbReference type="EMBL" id="KAK5692859.1"/>
    </source>
</evidence>
<gene>
    <name evidence="1" type="ORF">LTR97_010335</name>
</gene>
<dbReference type="EMBL" id="JAVRQU010000018">
    <property type="protein sequence ID" value="KAK5692859.1"/>
    <property type="molecule type" value="Genomic_DNA"/>
</dbReference>